<evidence type="ECO:0000313" key="2">
    <source>
        <dbReference type="EMBL" id="RXH81825.1"/>
    </source>
</evidence>
<sequence>MRMQSVALRRVALSSGQPQTKPLIRAAPNKTSTIYGIAGTIRLLTGNWTYLGFPVYRVTSMRFLSCNEGMKNSTAPKKKDETYFMALLKTVQSTPGLYFAYKTDITTTTKHFPTKWGRL</sequence>
<keyword evidence="3" id="KW-1185">Reference proteome</keyword>
<dbReference type="Proteomes" id="UP000290289">
    <property type="component" value="Chromosome 12"/>
</dbReference>
<protein>
    <recommendedName>
        <fullName evidence="1">SAC domain-containing protein</fullName>
    </recommendedName>
</protein>
<feature type="domain" description="SAC" evidence="1">
    <location>
        <begin position="52"/>
        <end position="111"/>
    </location>
</feature>
<comment type="caution">
    <text evidence="2">The sequence shown here is derived from an EMBL/GenBank/DDBJ whole genome shotgun (WGS) entry which is preliminary data.</text>
</comment>
<dbReference type="STRING" id="3750.A0A498II58"/>
<dbReference type="GO" id="GO:0005783">
    <property type="term" value="C:endoplasmic reticulum"/>
    <property type="evidence" value="ECO:0007669"/>
    <property type="project" value="TreeGrafter"/>
</dbReference>
<dbReference type="AlphaFoldDB" id="A0A498II58"/>
<gene>
    <name evidence="2" type="ORF">DVH24_036166</name>
</gene>
<dbReference type="PANTHER" id="PTHR45662">
    <property type="entry name" value="PHOSPHATIDYLINOSITIDE PHOSPHATASE SAC1"/>
    <property type="match status" value="1"/>
</dbReference>
<name>A0A498II58_MALDO</name>
<proteinExistence type="predicted"/>
<dbReference type="GO" id="GO:0043812">
    <property type="term" value="F:phosphatidylinositol-4-phosphate phosphatase activity"/>
    <property type="evidence" value="ECO:0007669"/>
    <property type="project" value="TreeGrafter"/>
</dbReference>
<dbReference type="Pfam" id="PF02383">
    <property type="entry name" value="Syja_N"/>
    <property type="match status" value="1"/>
</dbReference>
<reference evidence="2 3" key="1">
    <citation type="submission" date="2018-10" db="EMBL/GenBank/DDBJ databases">
        <title>A high-quality apple genome assembly.</title>
        <authorList>
            <person name="Hu J."/>
        </authorList>
    </citation>
    <scope>NUCLEOTIDE SEQUENCE [LARGE SCALE GENOMIC DNA]</scope>
    <source>
        <strain evidence="3">cv. HFTH1</strain>
        <tissue evidence="2">Young leaf</tissue>
    </source>
</reference>
<dbReference type="InterPro" id="IPR002013">
    <property type="entry name" value="SAC_dom"/>
</dbReference>
<organism evidence="2 3">
    <name type="scientific">Malus domestica</name>
    <name type="common">Apple</name>
    <name type="synonym">Pyrus malus</name>
    <dbReference type="NCBI Taxonomy" id="3750"/>
    <lineage>
        <taxon>Eukaryota</taxon>
        <taxon>Viridiplantae</taxon>
        <taxon>Streptophyta</taxon>
        <taxon>Embryophyta</taxon>
        <taxon>Tracheophyta</taxon>
        <taxon>Spermatophyta</taxon>
        <taxon>Magnoliopsida</taxon>
        <taxon>eudicotyledons</taxon>
        <taxon>Gunneridae</taxon>
        <taxon>Pentapetalae</taxon>
        <taxon>rosids</taxon>
        <taxon>fabids</taxon>
        <taxon>Rosales</taxon>
        <taxon>Rosaceae</taxon>
        <taxon>Amygdaloideae</taxon>
        <taxon>Maleae</taxon>
        <taxon>Malus</taxon>
    </lineage>
</organism>
<accession>A0A498II58</accession>
<evidence type="ECO:0000259" key="1">
    <source>
        <dbReference type="Pfam" id="PF02383"/>
    </source>
</evidence>
<evidence type="ECO:0000313" key="3">
    <source>
        <dbReference type="Proteomes" id="UP000290289"/>
    </source>
</evidence>
<dbReference type="GO" id="GO:0046856">
    <property type="term" value="P:phosphatidylinositol dephosphorylation"/>
    <property type="evidence" value="ECO:0007669"/>
    <property type="project" value="TreeGrafter"/>
</dbReference>
<dbReference type="EMBL" id="RDQH01000338">
    <property type="protein sequence ID" value="RXH81825.1"/>
    <property type="molecule type" value="Genomic_DNA"/>
</dbReference>
<dbReference type="PANTHER" id="PTHR45662:SF10">
    <property type="entry name" value="PHOSPHOINOSITIDE PHOSPHATASE SAC8"/>
    <property type="match status" value="1"/>
</dbReference>